<keyword evidence="4" id="KW-1185">Reference proteome</keyword>
<evidence type="ECO:0000313" key="3">
    <source>
        <dbReference type="EMBL" id="MCK6256369.1"/>
    </source>
</evidence>
<dbReference type="InterPro" id="IPR036365">
    <property type="entry name" value="PGBD-like_sf"/>
</dbReference>
<feature type="domain" description="Peptidoglycan binding-like" evidence="2">
    <location>
        <begin position="126"/>
        <end position="180"/>
    </location>
</feature>
<organism evidence="3 4">
    <name type="scientific">Fictibacillus marinisediminis</name>
    <dbReference type="NCBI Taxonomy" id="2878389"/>
    <lineage>
        <taxon>Bacteria</taxon>
        <taxon>Bacillati</taxon>
        <taxon>Bacillota</taxon>
        <taxon>Bacilli</taxon>
        <taxon>Bacillales</taxon>
        <taxon>Fictibacillaceae</taxon>
        <taxon>Fictibacillus</taxon>
    </lineage>
</organism>
<evidence type="ECO:0000259" key="2">
    <source>
        <dbReference type="Pfam" id="PF01471"/>
    </source>
</evidence>
<feature type="domain" description="Peptidoglycan binding-like" evidence="2">
    <location>
        <begin position="53"/>
        <end position="108"/>
    </location>
</feature>
<proteinExistence type="predicted"/>
<accession>A0A9X1X9C0</accession>
<feature type="signal peptide" evidence="1">
    <location>
        <begin position="1"/>
        <end position="28"/>
    </location>
</feature>
<dbReference type="Proteomes" id="UP001139011">
    <property type="component" value="Unassembled WGS sequence"/>
</dbReference>
<dbReference type="AlphaFoldDB" id="A0A9X1X9C0"/>
<keyword evidence="1" id="KW-0732">Signal</keyword>
<comment type="caution">
    <text evidence="3">The sequence shown here is derived from an EMBL/GenBank/DDBJ whole genome shotgun (WGS) entry which is preliminary data.</text>
</comment>
<protein>
    <submittedName>
        <fullName evidence="3">Peptidoglycan-binding protein</fullName>
    </submittedName>
</protein>
<dbReference type="SUPFAM" id="SSF47090">
    <property type="entry name" value="PGBD-like"/>
    <property type="match status" value="2"/>
</dbReference>
<gene>
    <name evidence="3" type="ORF">LCY76_07145</name>
</gene>
<name>A0A9X1X9C0_9BACL</name>
<evidence type="ECO:0000313" key="4">
    <source>
        <dbReference type="Proteomes" id="UP001139011"/>
    </source>
</evidence>
<sequence length="185" mass="20401">MSMKKSLICFSAAGFLALQALLPTAASASSGVKSENANVADPYPGHVIKYGDRGSDVRKVQTQLIKNRIPITVDGIFGEVTLQKVKQFQYYRYLKTDGIVGPSTWNALYHTPVPYPGHAIKKGDRGMDVTWIQARLNDAGGSIKIDGIFGSKTEAKVKEFQQKHHLAVDGIVGRESWEVLFNYEE</sequence>
<dbReference type="EMBL" id="JAIWJX010000002">
    <property type="protein sequence ID" value="MCK6256369.1"/>
    <property type="molecule type" value="Genomic_DNA"/>
</dbReference>
<feature type="chain" id="PRO_5040882308" evidence="1">
    <location>
        <begin position="29"/>
        <end position="185"/>
    </location>
</feature>
<evidence type="ECO:0000256" key="1">
    <source>
        <dbReference type="SAM" id="SignalP"/>
    </source>
</evidence>
<dbReference type="Pfam" id="PF01471">
    <property type="entry name" value="PG_binding_1"/>
    <property type="match status" value="2"/>
</dbReference>
<reference evidence="3" key="1">
    <citation type="submission" date="2021-09" db="EMBL/GenBank/DDBJ databases">
        <title>Genome analysis of Fictibacillus sp. KIGAM418 isolated from marine sediment.</title>
        <authorList>
            <person name="Seo M.-J."/>
            <person name="Cho E.-S."/>
            <person name="Hwang C.Y."/>
        </authorList>
    </citation>
    <scope>NUCLEOTIDE SEQUENCE</scope>
    <source>
        <strain evidence="3">KIGAM418</strain>
    </source>
</reference>
<dbReference type="Gene3D" id="1.10.101.10">
    <property type="entry name" value="PGBD-like superfamily/PGBD"/>
    <property type="match status" value="2"/>
</dbReference>
<dbReference type="RefSeq" id="WP_248252055.1">
    <property type="nucleotide sequence ID" value="NZ_JAIWJX010000002.1"/>
</dbReference>
<dbReference type="InterPro" id="IPR002477">
    <property type="entry name" value="Peptidoglycan-bd-like"/>
</dbReference>
<dbReference type="InterPro" id="IPR036366">
    <property type="entry name" value="PGBDSf"/>
</dbReference>